<feature type="region of interest" description="Disordered" evidence="1">
    <location>
        <begin position="50"/>
        <end position="77"/>
    </location>
</feature>
<sequence length="77" mass="8120">MSNESDESDSPLESTENLPADPVYSLLKYSSYLPKQNSAVHHACCLQKSGQASPTISLGSPTSLGPPSPKGTEVIDE</sequence>
<evidence type="ECO:0000256" key="1">
    <source>
        <dbReference type="SAM" id="MobiDB-lite"/>
    </source>
</evidence>
<organism evidence="2 3">
    <name type="scientific">Dimorphilus gyrociliatus</name>
    <dbReference type="NCBI Taxonomy" id="2664684"/>
    <lineage>
        <taxon>Eukaryota</taxon>
        <taxon>Metazoa</taxon>
        <taxon>Spiralia</taxon>
        <taxon>Lophotrochozoa</taxon>
        <taxon>Annelida</taxon>
        <taxon>Polychaeta</taxon>
        <taxon>Polychaeta incertae sedis</taxon>
        <taxon>Dinophilidae</taxon>
        <taxon>Dimorphilus</taxon>
    </lineage>
</organism>
<evidence type="ECO:0000313" key="2">
    <source>
        <dbReference type="EMBL" id="CAD5125310.1"/>
    </source>
</evidence>
<keyword evidence="3" id="KW-1185">Reference proteome</keyword>
<accession>A0A7I8WB26</accession>
<name>A0A7I8WB26_9ANNE</name>
<dbReference type="AlphaFoldDB" id="A0A7I8WB26"/>
<dbReference type="EMBL" id="CAJFCJ010000025">
    <property type="protein sequence ID" value="CAD5125310.1"/>
    <property type="molecule type" value="Genomic_DNA"/>
</dbReference>
<feature type="region of interest" description="Disordered" evidence="1">
    <location>
        <begin position="1"/>
        <end position="20"/>
    </location>
</feature>
<proteinExistence type="predicted"/>
<evidence type="ECO:0000313" key="3">
    <source>
        <dbReference type="Proteomes" id="UP000549394"/>
    </source>
</evidence>
<gene>
    <name evidence="2" type="ORF">DGYR_LOCUS12700</name>
</gene>
<comment type="caution">
    <text evidence="2">The sequence shown here is derived from an EMBL/GenBank/DDBJ whole genome shotgun (WGS) entry which is preliminary data.</text>
</comment>
<dbReference type="Proteomes" id="UP000549394">
    <property type="component" value="Unassembled WGS sequence"/>
</dbReference>
<protein>
    <submittedName>
        <fullName evidence="2">DgyrCDS13553</fullName>
    </submittedName>
</protein>
<reference evidence="2 3" key="1">
    <citation type="submission" date="2020-08" db="EMBL/GenBank/DDBJ databases">
        <authorList>
            <person name="Hejnol A."/>
        </authorList>
    </citation>
    <scope>NUCLEOTIDE SEQUENCE [LARGE SCALE GENOMIC DNA]</scope>
</reference>
<feature type="compositionally biased region" description="Acidic residues" evidence="1">
    <location>
        <begin position="1"/>
        <end position="10"/>
    </location>
</feature>